<gene>
    <name evidence="1" type="ORF">ERS013200_02586</name>
</gene>
<protein>
    <submittedName>
        <fullName evidence="1">Uncharacterized protein</fullName>
    </submittedName>
</protein>
<accession>A0A656AQ26</accession>
<evidence type="ECO:0000313" key="2">
    <source>
        <dbReference type="Proteomes" id="UP000041770"/>
    </source>
</evidence>
<organism evidence="1 2">
    <name type="scientific">Vibrio cholerae</name>
    <dbReference type="NCBI Taxonomy" id="666"/>
    <lineage>
        <taxon>Bacteria</taxon>
        <taxon>Pseudomonadati</taxon>
        <taxon>Pseudomonadota</taxon>
        <taxon>Gammaproteobacteria</taxon>
        <taxon>Vibrionales</taxon>
        <taxon>Vibrionaceae</taxon>
        <taxon>Vibrio</taxon>
    </lineage>
</organism>
<evidence type="ECO:0000313" key="1">
    <source>
        <dbReference type="EMBL" id="CSC90783.1"/>
    </source>
</evidence>
<dbReference type="AlphaFoldDB" id="A0A656AQ26"/>
<name>A0A656AQ26_VIBCL</name>
<reference evidence="1 2" key="1">
    <citation type="submission" date="2015-07" db="EMBL/GenBank/DDBJ databases">
        <authorList>
            <consortium name="Pathogen Informatics"/>
        </authorList>
    </citation>
    <scope>NUCLEOTIDE SEQUENCE [LARGE SCALE GENOMIC DNA]</scope>
    <source>
        <strain evidence="1 2">A316</strain>
    </source>
</reference>
<dbReference type="EMBL" id="CWQY01000018">
    <property type="protein sequence ID" value="CSC90783.1"/>
    <property type="molecule type" value="Genomic_DNA"/>
</dbReference>
<sequence>MWTKFCQFVVHRGTGVARFNRQRRDFQHIARIKADIHLHDGDASFAITRPNGTLDRRSTPPTRQNRTVHINTAKFRCIQNYFRQ</sequence>
<proteinExistence type="predicted"/>
<dbReference type="Proteomes" id="UP000041770">
    <property type="component" value="Unassembled WGS sequence"/>
</dbReference>